<dbReference type="EMBL" id="JAQQAF010000002">
    <property type="protein sequence ID" value="KAJ8503953.1"/>
    <property type="molecule type" value="Genomic_DNA"/>
</dbReference>
<keyword evidence="2" id="KW-1185">Reference proteome</keyword>
<reference evidence="1 2" key="1">
    <citation type="submission" date="2022-12" db="EMBL/GenBank/DDBJ databases">
        <title>Chromosome-scale assembly of the Ensete ventricosum genome.</title>
        <authorList>
            <person name="Dussert Y."/>
            <person name="Stocks J."/>
            <person name="Wendawek A."/>
            <person name="Woldeyes F."/>
            <person name="Nichols R.A."/>
            <person name="Borrell J.S."/>
        </authorList>
    </citation>
    <scope>NUCLEOTIDE SEQUENCE [LARGE SCALE GENOMIC DNA]</scope>
    <source>
        <strain evidence="2">cv. Maze</strain>
        <tissue evidence="1">Seeds</tissue>
    </source>
</reference>
<proteinExistence type="predicted"/>
<sequence length="73" mass="8135">MNSGTPRLVHSAVDIFYLTDEQLKNPPSRKDGTSSKRAAFFLDGPFPLVLLQQVFSVKRVAASCVWLPSKLEE</sequence>
<dbReference type="AlphaFoldDB" id="A0AAV8RPT0"/>
<evidence type="ECO:0000313" key="1">
    <source>
        <dbReference type="EMBL" id="KAJ8503953.1"/>
    </source>
</evidence>
<protein>
    <submittedName>
        <fullName evidence="1">Uncharacterized protein</fullName>
    </submittedName>
</protein>
<accession>A0AAV8RPT0</accession>
<comment type="caution">
    <text evidence="1">The sequence shown here is derived from an EMBL/GenBank/DDBJ whole genome shotgun (WGS) entry which is preliminary data.</text>
</comment>
<dbReference type="Proteomes" id="UP001222027">
    <property type="component" value="Unassembled WGS sequence"/>
</dbReference>
<name>A0AAV8RPT0_ENSVE</name>
<organism evidence="1 2">
    <name type="scientific">Ensete ventricosum</name>
    <name type="common">Abyssinian banana</name>
    <name type="synonym">Musa ensete</name>
    <dbReference type="NCBI Taxonomy" id="4639"/>
    <lineage>
        <taxon>Eukaryota</taxon>
        <taxon>Viridiplantae</taxon>
        <taxon>Streptophyta</taxon>
        <taxon>Embryophyta</taxon>
        <taxon>Tracheophyta</taxon>
        <taxon>Spermatophyta</taxon>
        <taxon>Magnoliopsida</taxon>
        <taxon>Liliopsida</taxon>
        <taxon>Zingiberales</taxon>
        <taxon>Musaceae</taxon>
        <taxon>Ensete</taxon>
    </lineage>
</organism>
<evidence type="ECO:0000313" key="2">
    <source>
        <dbReference type="Proteomes" id="UP001222027"/>
    </source>
</evidence>
<gene>
    <name evidence="1" type="ORF">OPV22_004839</name>
</gene>